<dbReference type="Pfam" id="PF03392">
    <property type="entry name" value="OS-D"/>
    <property type="match status" value="1"/>
</dbReference>
<organism evidence="2 3">
    <name type="scientific">Gryllus longicercus</name>
    <dbReference type="NCBI Taxonomy" id="2509291"/>
    <lineage>
        <taxon>Eukaryota</taxon>
        <taxon>Metazoa</taxon>
        <taxon>Ecdysozoa</taxon>
        <taxon>Arthropoda</taxon>
        <taxon>Hexapoda</taxon>
        <taxon>Insecta</taxon>
        <taxon>Pterygota</taxon>
        <taxon>Neoptera</taxon>
        <taxon>Polyneoptera</taxon>
        <taxon>Orthoptera</taxon>
        <taxon>Ensifera</taxon>
        <taxon>Gryllidea</taxon>
        <taxon>Grylloidea</taxon>
        <taxon>Gryllidae</taxon>
        <taxon>Gryllinae</taxon>
        <taxon>Gryllus</taxon>
    </lineage>
</organism>
<dbReference type="Gene3D" id="1.10.2080.10">
    <property type="entry name" value="Insect odorant-binding protein A10/Ejaculatory bulb-specific protein 3"/>
    <property type="match status" value="1"/>
</dbReference>
<sequence length="129" mass="14736">MNTGLVLLVALTAFLGTATCAPSEEKFTTKYDNVNLDEILRNERLFKKYLECLLADNDSHCTADGKELRKAIPDALVNECAKCSDKQKEGSEKVIKHLRDNRPQDWEKLQAKWDPEGIYNKRYAERLSS</sequence>
<feature type="chain" id="PRO_5042874148" description="Chemosensory protein" evidence="1">
    <location>
        <begin position="21"/>
        <end position="129"/>
    </location>
</feature>
<dbReference type="AlphaFoldDB" id="A0AAN9Z8F1"/>
<comment type="caution">
    <text evidence="2">The sequence shown here is derived from an EMBL/GenBank/DDBJ whole genome shotgun (WGS) entry which is preliminary data.</text>
</comment>
<reference evidence="2 3" key="1">
    <citation type="submission" date="2024-03" db="EMBL/GenBank/DDBJ databases">
        <title>The genome assembly and annotation of the cricket Gryllus longicercus Weissman &amp; Gray.</title>
        <authorList>
            <person name="Szrajer S."/>
            <person name="Gray D."/>
            <person name="Ylla G."/>
        </authorList>
    </citation>
    <scope>NUCLEOTIDE SEQUENCE [LARGE SCALE GENOMIC DNA]</scope>
    <source>
        <strain evidence="2">DAG 2021-001</strain>
        <tissue evidence="2">Whole body minus gut</tissue>
    </source>
</reference>
<dbReference type="InterPro" id="IPR005055">
    <property type="entry name" value="A10/PebIII"/>
</dbReference>
<proteinExistence type="predicted"/>
<dbReference type="InterPro" id="IPR036682">
    <property type="entry name" value="OS_D_A10/PebIII_sf"/>
</dbReference>
<evidence type="ECO:0000313" key="2">
    <source>
        <dbReference type="EMBL" id="KAK7865725.1"/>
    </source>
</evidence>
<accession>A0AAN9Z8F1</accession>
<dbReference type="SUPFAM" id="SSF100910">
    <property type="entry name" value="Chemosensory protein Csp2"/>
    <property type="match status" value="1"/>
</dbReference>
<evidence type="ECO:0008006" key="4">
    <source>
        <dbReference type="Google" id="ProtNLM"/>
    </source>
</evidence>
<dbReference type="EMBL" id="JAZDUA010000167">
    <property type="protein sequence ID" value="KAK7865725.1"/>
    <property type="molecule type" value="Genomic_DNA"/>
</dbReference>
<dbReference type="PANTHER" id="PTHR11257">
    <property type="entry name" value="CHEMOSENSORY PROTEIN-RELATED"/>
    <property type="match status" value="1"/>
</dbReference>
<feature type="signal peptide" evidence="1">
    <location>
        <begin position="1"/>
        <end position="20"/>
    </location>
</feature>
<dbReference type="Proteomes" id="UP001378592">
    <property type="component" value="Unassembled WGS sequence"/>
</dbReference>
<keyword evidence="1" id="KW-0732">Signal</keyword>
<protein>
    <recommendedName>
        <fullName evidence="4">Chemosensory protein</fullName>
    </recommendedName>
</protein>
<dbReference type="PANTHER" id="PTHR11257:SF12">
    <property type="entry name" value="EJACULATORY BULB-SPECIFIC PROTEIN 3-RELATED"/>
    <property type="match status" value="1"/>
</dbReference>
<name>A0AAN9Z8F1_9ORTH</name>
<evidence type="ECO:0000256" key="1">
    <source>
        <dbReference type="SAM" id="SignalP"/>
    </source>
</evidence>
<evidence type="ECO:0000313" key="3">
    <source>
        <dbReference type="Proteomes" id="UP001378592"/>
    </source>
</evidence>
<gene>
    <name evidence="2" type="ORF">R5R35_005519</name>
</gene>
<keyword evidence="3" id="KW-1185">Reference proteome</keyword>